<keyword evidence="3" id="KW-1185">Reference proteome</keyword>
<organism evidence="2 3">
    <name type="scientific">Gymnopus androsaceus JB14</name>
    <dbReference type="NCBI Taxonomy" id="1447944"/>
    <lineage>
        <taxon>Eukaryota</taxon>
        <taxon>Fungi</taxon>
        <taxon>Dikarya</taxon>
        <taxon>Basidiomycota</taxon>
        <taxon>Agaricomycotina</taxon>
        <taxon>Agaricomycetes</taxon>
        <taxon>Agaricomycetidae</taxon>
        <taxon>Agaricales</taxon>
        <taxon>Marasmiineae</taxon>
        <taxon>Omphalotaceae</taxon>
        <taxon>Gymnopus</taxon>
    </lineage>
</organism>
<name>A0A6A4H857_9AGAR</name>
<dbReference type="AlphaFoldDB" id="A0A6A4H857"/>
<dbReference type="InterPro" id="IPR018786">
    <property type="entry name" value="Mit_KHE1"/>
</dbReference>
<keyword evidence="1" id="KW-0812">Transmembrane</keyword>
<dbReference type="PANTHER" id="PTHR28062:SF1">
    <property type="entry name" value="TRANSMEMBRANE PROTEIN"/>
    <property type="match status" value="1"/>
</dbReference>
<dbReference type="GO" id="GO:1902600">
    <property type="term" value="P:proton transmembrane transport"/>
    <property type="evidence" value="ECO:0007669"/>
    <property type="project" value="TreeGrafter"/>
</dbReference>
<evidence type="ECO:0000256" key="1">
    <source>
        <dbReference type="SAM" id="Phobius"/>
    </source>
</evidence>
<dbReference type="Proteomes" id="UP000799118">
    <property type="component" value="Unassembled WGS sequence"/>
</dbReference>
<evidence type="ECO:0008006" key="4">
    <source>
        <dbReference type="Google" id="ProtNLM"/>
    </source>
</evidence>
<dbReference type="GO" id="GO:0005743">
    <property type="term" value="C:mitochondrial inner membrane"/>
    <property type="evidence" value="ECO:0007669"/>
    <property type="project" value="TreeGrafter"/>
</dbReference>
<dbReference type="EMBL" id="ML769562">
    <property type="protein sequence ID" value="KAE9393883.1"/>
    <property type="molecule type" value="Genomic_DNA"/>
</dbReference>
<sequence>MVSPKNLQSVQRIISFPITRPRNPSTFLSNSDRKTASKLLTYYQFQVHLPKSTNSKVEETSQSRWQPQGGYIHWAQKKASSTWAGFGKAPEGNWKLKVFQAGERLVDRFEYEELALKGVDPSLGPTIRNMDIAGRGAEETDEKQKIPLLYAPSIHNAEASLAQLRDLVQTREPKHKKRFWIWMVIAPFTAPFMIVPIIPNLPFFYCVYRSWSHYRAYRASQYLNALIKHGHVVSAPSLELDAIYKQFGTKSITAEAAPPSSEDAKAQSSSQPATEDVEMLLTREAVPAIVSTFSLEETAASDMYRAIEQARVRTSKPIELAFASSSFGWYLCRSRVARRGQSLQKRYK</sequence>
<reference evidence="2" key="1">
    <citation type="journal article" date="2019" name="Environ. Microbiol.">
        <title>Fungal ecological strategies reflected in gene transcription - a case study of two litter decomposers.</title>
        <authorList>
            <person name="Barbi F."/>
            <person name="Kohler A."/>
            <person name="Barry K."/>
            <person name="Baskaran P."/>
            <person name="Daum C."/>
            <person name="Fauchery L."/>
            <person name="Ihrmark K."/>
            <person name="Kuo A."/>
            <person name="LaButti K."/>
            <person name="Lipzen A."/>
            <person name="Morin E."/>
            <person name="Grigoriev I.V."/>
            <person name="Henrissat B."/>
            <person name="Lindahl B."/>
            <person name="Martin F."/>
        </authorList>
    </citation>
    <scope>NUCLEOTIDE SEQUENCE</scope>
    <source>
        <strain evidence="2">JB14</strain>
    </source>
</reference>
<dbReference type="GO" id="GO:0006813">
    <property type="term" value="P:potassium ion transport"/>
    <property type="evidence" value="ECO:0007669"/>
    <property type="project" value="TreeGrafter"/>
</dbReference>
<keyword evidence="1" id="KW-0472">Membrane</keyword>
<feature type="transmembrane region" description="Helical" evidence="1">
    <location>
        <begin position="179"/>
        <end position="198"/>
    </location>
</feature>
<keyword evidence="1" id="KW-1133">Transmembrane helix</keyword>
<evidence type="ECO:0000313" key="2">
    <source>
        <dbReference type="EMBL" id="KAE9393883.1"/>
    </source>
</evidence>
<protein>
    <recommendedName>
        <fullName evidence="4">Mitochondrial K+-H+ exchange-related-domain-containing protein</fullName>
    </recommendedName>
</protein>
<accession>A0A6A4H857</accession>
<proteinExistence type="predicted"/>
<dbReference type="Pfam" id="PF10173">
    <property type="entry name" value="Mit_KHE1"/>
    <property type="match status" value="1"/>
</dbReference>
<gene>
    <name evidence="2" type="ORF">BT96DRAFT_828553</name>
</gene>
<dbReference type="PANTHER" id="PTHR28062">
    <property type="entry name" value="K+-H+ EXCHANGE-LIKE PROTEIN"/>
    <property type="match status" value="1"/>
</dbReference>
<dbReference type="OrthoDB" id="5562676at2759"/>
<evidence type="ECO:0000313" key="3">
    <source>
        <dbReference type="Proteomes" id="UP000799118"/>
    </source>
</evidence>